<keyword evidence="1" id="KW-0812">Transmembrane</keyword>
<dbReference type="InterPro" id="IPR027783">
    <property type="entry name" value="Bacterial_PH-related"/>
</dbReference>
<proteinExistence type="predicted"/>
<keyword evidence="1" id="KW-1133">Transmembrane helix</keyword>
<feature type="domain" description="Bacterial Pleckstrin homology" evidence="2">
    <location>
        <begin position="184"/>
        <end position="279"/>
    </location>
</feature>
<evidence type="ECO:0000256" key="1">
    <source>
        <dbReference type="SAM" id="Phobius"/>
    </source>
</evidence>
<protein>
    <submittedName>
        <fullName evidence="3">PH domain-containing protein</fullName>
    </submittedName>
</protein>
<sequence length="286" mass="30836">MTPSSSAPTVVVRPASHRSVVPQLLRWGLAALLLGVAVLLLLPQLLGYPRYEVKGGVLTIRSITTERRVRAGTSVQAVTLPPLRRTMGTSSGGTCVGRFMAASGQRYELYTDCSPQVLLFQVPGRRPVAITPADPGALLTALQNGSTDTFTLPRPRDIPLRSWLIALPLIVLAGVVLWPWPPLSYRLTPEALEVRRRLGVDRLPYRTLSVTPARSLLRVRLMGTGLPGYYTGLHATADGQVMAVATSAQAPALLLTSGDTTYYLTPADPAALLDELRRRGATILSE</sequence>
<evidence type="ECO:0000313" key="3">
    <source>
        <dbReference type="EMBL" id="XBV84478.1"/>
    </source>
</evidence>
<name>A0AAU7U850_9DEIO</name>
<accession>A0AAU7U850</accession>
<gene>
    <name evidence="3" type="ORF">ABOD76_13635</name>
</gene>
<dbReference type="KEGG" id="dsc:ABOD76_13635"/>
<dbReference type="Pfam" id="PF10882">
    <property type="entry name" value="bPH_5"/>
    <property type="match status" value="1"/>
</dbReference>
<keyword evidence="1" id="KW-0472">Membrane</keyword>
<feature type="transmembrane region" description="Helical" evidence="1">
    <location>
        <begin position="163"/>
        <end position="180"/>
    </location>
</feature>
<dbReference type="AlphaFoldDB" id="A0AAU7U850"/>
<dbReference type="EMBL" id="CP158299">
    <property type="protein sequence ID" value="XBV84478.1"/>
    <property type="molecule type" value="Genomic_DNA"/>
</dbReference>
<organism evidence="3">
    <name type="scientific">Deinococcus sonorensis KR-87</name>
    <dbReference type="NCBI Taxonomy" id="694439"/>
    <lineage>
        <taxon>Bacteria</taxon>
        <taxon>Thermotogati</taxon>
        <taxon>Deinococcota</taxon>
        <taxon>Deinococci</taxon>
        <taxon>Deinococcales</taxon>
        <taxon>Deinococcaceae</taxon>
        <taxon>Deinococcus</taxon>
    </lineage>
</organism>
<reference evidence="3" key="1">
    <citation type="submission" date="2024-06" db="EMBL/GenBank/DDBJ databases">
        <title>Draft Genome Sequence of Deinococcus sonorensis Type Strain KR-87, a Biofilm Producing Representative of the Genus Deinococcus.</title>
        <authorList>
            <person name="Boren L.S."/>
            <person name="Grosso R.A."/>
            <person name="Hugenberg-Cox A.N."/>
            <person name="Hill J.T.E."/>
            <person name="Albert C.M."/>
            <person name="Tuohy J.M."/>
        </authorList>
    </citation>
    <scope>NUCLEOTIDE SEQUENCE</scope>
    <source>
        <strain evidence="3">KR-87</strain>
    </source>
</reference>
<evidence type="ECO:0000259" key="2">
    <source>
        <dbReference type="Pfam" id="PF10882"/>
    </source>
</evidence>
<dbReference type="RefSeq" id="WP_350242515.1">
    <property type="nucleotide sequence ID" value="NZ_CP158299.1"/>
</dbReference>
<feature type="transmembrane region" description="Helical" evidence="1">
    <location>
        <begin position="24"/>
        <end position="42"/>
    </location>
</feature>